<accession>A0A1X2H8R8</accession>
<evidence type="ECO:0000256" key="2">
    <source>
        <dbReference type="ARBA" id="ARBA00022771"/>
    </source>
</evidence>
<dbReference type="GO" id="GO:0008270">
    <property type="term" value="F:zinc ion binding"/>
    <property type="evidence" value="ECO:0007669"/>
    <property type="project" value="UniProtKB-KW"/>
</dbReference>
<keyword evidence="3" id="KW-0862">Zinc</keyword>
<dbReference type="GO" id="GO:0016567">
    <property type="term" value="P:protein ubiquitination"/>
    <property type="evidence" value="ECO:0007669"/>
    <property type="project" value="TreeGrafter"/>
</dbReference>
<reference evidence="6 7" key="1">
    <citation type="submission" date="2016-07" db="EMBL/GenBank/DDBJ databases">
        <title>Pervasive Adenine N6-methylation of Active Genes in Fungi.</title>
        <authorList>
            <consortium name="DOE Joint Genome Institute"/>
            <person name="Mondo S.J."/>
            <person name="Dannebaum R.O."/>
            <person name="Kuo R.C."/>
            <person name="Labutti K."/>
            <person name="Haridas S."/>
            <person name="Kuo A."/>
            <person name="Salamov A."/>
            <person name="Ahrendt S.R."/>
            <person name="Lipzen A."/>
            <person name="Sullivan W."/>
            <person name="Andreopoulos W.B."/>
            <person name="Clum A."/>
            <person name="Lindquist E."/>
            <person name="Daum C."/>
            <person name="Ramamoorthy G.K."/>
            <person name="Gryganskyi A."/>
            <person name="Culley D."/>
            <person name="Magnuson J.K."/>
            <person name="James T.Y."/>
            <person name="O'Malley M.A."/>
            <person name="Stajich J.E."/>
            <person name="Spatafora J.W."/>
            <person name="Visel A."/>
            <person name="Grigoriev I.V."/>
        </authorList>
    </citation>
    <scope>NUCLEOTIDE SEQUENCE [LARGE SCALE GENOMIC DNA]</scope>
    <source>
        <strain evidence="6 7">NRRL 2496</strain>
    </source>
</reference>
<dbReference type="OrthoDB" id="8062037at2759"/>
<keyword evidence="2 4" id="KW-0863">Zinc-finger</keyword>
<dbReference type="InParanoid" id="A0A1X2H8R8"/>
<evidence type="ECO:0000256" key="4">
    <source>
        <dbReference type="PROSITE-ProRule" id="PRU00175"/>
    </source>
</evidence>
<dbReference type="InterPro" id="IPR001841">
    <property type="entry name" value="Znf_RING"/>
</dbReference>
<evidence type="ECO:0000259" key="5">
    <source>
        <dbReference type="PROSITE" id="PS50089"/>
    </source>
</evidence>
<name>A0A1X2H8R8_SYNRA</name>
<evidence type="ECO:0000313" key="6">
    <source>
        <dbReference type="EMBL" id="ORY94480.1"/>
    </source>
</evidence>
<evidence type="ECO:0000256" key="1">
    <source>
        <dbReference type="ARBA" id="ARBA00022723"/>
    </source>
</evidence>
<dbReference type="SUPFAM" id="SSF57850">
    <property type="entry name" value="RING/U-box"/>
    <property type="match status" value="1"/>
</dbReference>
<dbReference type="GO" id="GO:0005737">
    <property type="term" value="C:cytoplasm"/>
    <property type="evidence" value="ECO:0007669"/>
    <property type="project" value="TreeGrafter"/>
</dbReference>
<dbReference type="EMBL" id="MCGN01000007">
    <property type="protein sequence ID" value="ORY94480.1"/>
    <property type="molecule type" value="Genomic_DNA"/>
</dbReference>
<dbReference type="PROSITE" id="PS50089">
    <property type="entry name" value="ZF_RING_2"/>
    <property type="match status" value="1"/>
</dbReference>
<dbReference type="PANTHER" id="PTHR15710:SF217">
    <property type="entry name" value="E3 UBIQUITIN-PROTEIN LIGASE RDUF2"/>
    <property type="match status" value="1"/>
</dbReference>
<dbReference type="GO" id="GO:0061630">
    <property type="term" value="F:ubiquitin protein ligase activity"/>
    <property type="evidence" value="ECO:0007669"/>
    <property type="project" value="TreeGrafter"/>
</dbReference>
<dbReference type="PANTHER" id="PTHR15710">
    <property type="entry name" value="E3 UBIQUITIN-PROTEIN LIGASE PRAJA"/>
    <property type="match status" value="1"/>
</dbReference>
<dbReference type="SMART" id="SM00184">
    <property type="entry name" value="RING"/>
    <property type="match status" value="1"/>
</dbReference>
<dbReference type="InterPro" id="IPR013083">
    <property type="entry name" value="Znf_RING/FYVE/PHD"/>
</dbReference>
<keyword evidence="7" id="KW-1185">Reference proteome</keyword>
<dbReference type="CDD" id="cd16454">
    <property type="entry name" value="RING-H2_PA-TM-RING"/>
    <property type="match status" value="1"/>
</dbReference>
<keyword evidence="1" id="KW-0479">Metal-binding</keyword>
<dbReference type="STRING" id="13706.A0A1X2H8R8"/>
<proteinExistence type="predicted"/>
<gene>
    <name evidence="6" type="ORF">BCR43DRAFT_494100</name>
</gene>
<dbReference type="Gene3D" id="3.30.40.10">
    <property type="entry name" value="Zinc/RING finger domain, C3HC4 (zinc finger)"/>
    <property type="match status" value="1"/>
</dbReference>
<dbReference type="OMA" id="CDMLDRV"/>
<dbReference type="AlphaFoldDB" id="A0A1X2H8R8"/>
<feature type="domain" description="RING-type" evidence="5">
    <location>
        <begin position="95"/>
        <end position="136"/>
    </location>
</feature>
<dbReference type="Pfam" id="PF13639">
    <property type="entry name" value="zf-RING_2"/>
    <property type="match status" value="1"/>
</dbReference>
<organism evidence="6 7">
    <name type="scientific">Syncephalastrum racemosum</name>
    <name type="common">Filamentous fungus</name>
    <dbReference type="NCBI Taxonomy" id="13706"/>
    <lineage>
        <taxon>Eukaryota</taxon>
        <taxon>Fungi</taxon>
        <taxon>Fungi incertae sedis</taxon>
        <taxon>Mucoromycota</taxon>
        <taxon>Mucoromycotina</taxon>
        <taxon>Mucoromycetes</taxon>
        <taxon>Mucorales</taxon>
        <taxon>Syncephalastraceae</taxon>
        <taxon>Syncephalastrum</taxon>
    </lineage>
</organism>
<protein>
    <recommendedName>
        <fullName evidence="5">RING-type domain-containing protein</fullName>
    </recommendedName>
</protein>
<comment type="caution">
    <text evidence="6">The sequence shown here is derived from an EMBL/GenBank/DDBJ whole genome shotgun (WGS) entry which is preliminary data.</text>
</comment>
<sequence>MTPASSSGANPQRVMRGDASDQLQQMLNTANFLNQFRAQMQAGGDRDQEHFLDDLVAQIMEESQGDVKGPPPASERFISLLPRIKSTQLKEDEACIICKDNLTESASATKMPCGHYFDRDCLVPWLKLHNTCPLCRHQVETEQQVKEEEEEEARDMMYG</sequence>
<evidence type="ECO:0000313" key="7">
    <source>
        <dbReference type="Proteomes" id="UP000242180"/>
    </source>
</evidence>
<dbReference type="Proteomes" id="UP000242180">
    <property type="component" value="Unassembled WGS sequence"/>
</dbReference>
<evidence type="ECO:0000256" key="3">
    <source>
        <dbReference type="ARBA" id="ARBA00022833"/>
    </source>
</evidence>